<keyword evidence="1" id="KW-0805">Transcription regulation</keyword>
<evidence type="ECO:0000313" key="5">
    <source>
        <dbReference type="EMBL" id="MBF6638407.1"/>
    </source>
</evidence>
<gene>
    <name evidence="5" type="ORF">ITX54_17220</name>
</gene>
<protein>
    <submittedName>
        <fullName evidence="5">LacI family DNA-binding transcriptional regulator</fullName>
    </submittedName>
</protein>
<dbReference type="PRINTS" id="PR00036">
    <property type="entry name" value="HTHLACI"/>
</dbReference>
<dbReference type="GO" id="GO:0003700">
    <property type="term" value="F:DNA-binding transcription factor activity"/>
    <property type="evidence" value="ECO:0007669"/>
    <property type="project" value="TreeGrafter"/>
</dbReference>
<dbReference type="Gene3D" id="1.10.260.40">
    <property type="entry name" value="lambda repressor-like DNA-binding domains"/>
    <property type="match status" value="1"/>
</dbReference>
<dbReference type="SUPFAM" id="SSF53822">
    <property type="entry name" value="Periplasmic binding protein-like I"/>
    <property type="match status" value="1"/>
</dbReference>
<dbReference type="SMART" id="SM00354">
    <property type="entry name" value="HTH_LACI"/>
    <property type="match status" value="1"/>
</dbReference>
<dbReference type="PANTHER" id="PTHR30146:SF150">
    <property type="entry name" value="ARABINOSE METABOLISM TRANSCRIPTIONAL REPRESSOR"/>
    <property type="match status" value="1"/>
</dbReference>
<dbReference type="InterPro" id="IPR001761">
    <property type="entry name" value="Peripla_BP/Lac1_sug-bd_dom"/>
</dbReference>
<dbReference type="InterPro" id="IPR028082">
    <property type="entry name" value="Peripla_BP_I"/>
</dbReference>
<sequence length="349" mass="38640">MKKNITIKDIAEIAGVSITTVSRVLNNNSWVSDKTKAKVQKVIAEYSFSPNLVARGMISKKSDTLAVVVSDITNPYFVTLVAQIEQACLKNGYKIILFDTQSARKMPDSSQPNVDVAIFNSIMNSQLDGAIILGGDIDYVDIPTDYLSALKKLTEQIPTVVVGREIPQLAYSCITRDQTHCVRMVTQRLIDRGYKNIAFIGGSEKVYVTQQRVGAFYAHLQEARLPIHPEFVILNDFYIEHGYQAIEHLLGRDAAMPDAILAINDRVAMGVIRALKDNHVSVPEDNIAVASCEYFPGSEYFIPRITTADHQNNRLGQAVMATMIALMQSSTPNNELITIPPLFLEGESC</sequence>
<keyword evidence="2 5" id="KW-0238">DNA-binding</keyword>
<dbReference type="Proteomes" id="UP000705283">
    <property type="component" value="Unassembled WGS sequence"/>
</dbReference>
<reference evidence="5" key="2">
    <citation type="submission" date="2022-09" db="EMBL/GenBank/DDBJ databases">
        <title>Rouxiella aceris sp. nov., isolated from tree sap and emended description of the genus Rhouxiella.</title>
        <authorList>
            <person name="Kim I.S."/>
        </authorList>
    </citation>
    <scope>NUCLEOTIDE SEQUENCE</scope>
    <source>
        <strain evidence="5">SAP-2</strain>
    </source>
</reference>
<evidence type="ECO:0000256" key="3">
    <source>
        <dbReference type="ARBA" id="ARBA00023163"/>
    </source>
</evidence>
<dbReference type="PROSITE" id="PS50932">
    <property type="entry name" value="HTH_LACI_2"/>
    <property type="match status" value="1"/>
</dbReference>
<dbReference type="PANTHER" id="PTHR30146">
    <property type="entry name" value="LACI-RELATED TRANSCRIPTIONAL REPRESSOR"/>
    <property type="match status" value="1"/>
</dbReference>
<evidence type="ECO:0000259" key="4">
    <source>
        <dbReference type="PROSITE" id="PS50932"/>
    </source>
</evidence>
<dbReference type="CDD" id="cd06267">
    <property type="entry name" value="PBP1_LacI_sugar_binding-like"/>
    <property type="match status" value="1"/>
</dbReference>
<name>A0AA40X493_9GAMM</name>
<evidence type="ECO:0000256" key="1">
    <source>
        <dbReference type="ARBA" id="ARBA00023015"/>
    </source>
</evidence>
<dbReference type="InterPro" id="IPR010982">
    <property type="entry name" value="Lambda_DNA-bd_dom_sf"/>
</dbReference>
<dbReference type="RefSeq" id="WP_194978467.1">
    <property type="nucleotide sequence ID" value="NZ_JADMKS010000007.1"/>
</dbReference>
<proteinExistence type="predicted"/>
<evidence type="ECO:0000313" key="6">
    <source>
        <dbReference type="Proteomes" id="UP000705283"/>
    </source>
</evidence>
<dbReference type="EMBL" id="JADMKS010000007">
    <property type="protein sequence ID" value="MBF6638407.1"/>
    <property type="molecule type" value="Genomic_DNA"/>
</dbReference>
<accession>A0AA40X493</accession>
<keyword evidence="3" id="KW-0804">Transcription</keyword>
<dbReference type="Gene3D" id="3.40.50.2300">
    <property type="match status" value="2"/>
</dbReference>
<dbReference type="SUPFAM" id="SSF47413">
    <property type="entry name" value="lambda repressor-like DNA-binding domains"/>
    <property type="match status" value="1"/>
</dbReference>
<evidence type="ECO:0000256" key="2">
    <source>
        <dbReference type="ARBA" id="ARBA00023125"/>
    </source>
</evidence>
<comment type="caution">
    <text evidence="5">The sequence shown here is derived from an EMBL/GenBank/DDBJ whole genome shotgun (WGS) entry which is preliminary data.</text>
</comment>
<dbReference type="Pfam" id="PF00532">
    <property type="entry name" value="Peripla_BP_1"/>
    <property type="match status" value="1"/>
</dbReference>
<dbReference type="PROSITE" id="PS00356">
    <property type="entry name" value="HTH_LACI_1"/>
    <property type="match status" value="1"/>
</dbReference>
<feature type="domain" description="HTH lacI-type" evidence="4">
    <location>
        <begin position="5"/>
        <end position="59"/>
    </location>
</feature>
<dbReference type="CDD" id="cd01392">
    <property type="entry name" value="HTH_LacI"/>
    <property type="match status" value="1"/>
</dbReference>
<dbReference type="InterPro" id="IPR000843">
    <property type="entry name" value="HTH_LacI"/>
</dbReference>
<reference evidence="5" key="1">
    <citation type="submission" date="2020-11" db="EMBL/GenBank/DDBJ databases">
        <authorList>
            <person name="Lee S.D."/>
        </authorList>
    </citation>
    <scope>NUCLEOTIDE SEQUENCE</scope>
    <source>
        <strain evidence="5">SAP-2</strain>
    </source>
</reference>
<organism evidence="5 6">
    <name type="scientific">Rouxiella silvae</name>
    <dbReference type="NCBI Taxonomy" id="1646373"/>
    <lineage>
        <taxon>Bacteria</taxon>
        <taxon>Pseudomonadati</taxon>
        <taxon>Pseudomonadota</taxon>
        <taxon>Gammaproteobacteria</taxon>
        <taxon>Enterobacterales</taxon>
        <taxon>Yersiniaceae</taxon>
        <taxon>Rouxiella</taxon>
    </lineage>
</organism>
<dbReference type="Pfam" id="PF00356">
    <property type="entry name" value="LacI"/>
    <property type="match status" value="1"/>
</dbReference>
<dbReference type="AlphaFoldDB" id="A0AA40X493"/>
<dbReference type="GO" id="GO:0000976">
    <property type="term" value="F:transcription cis-regulatory region binding"/>
    <property type="evidence" value="ECO:0007669"/>
    <property type="project" value="TreeGrafter"/>
</dbReference>